<comment type="caution">
    <text evidence="2">The sequence shown here is derived from an EMBL/GenBank/DDBJ whole genome shotgun (WGS) entry which is preliminary data.</text>
</comment>
<keyword evidence="3" id="KW-1185">Reference proteome</keyword>
<sequence length="67" mass="7577">MSRAPPSLCRWSQFWAVWVPGAGFLARAMPSLKEKKLKEAKIQNAVAKARVTTPETHNEPKKKEESK</sequence>
<evidence type="ECO:0000313" key="2">
    <source>
        <dbReference type="EMBL" id="KAG7159374.1"/>
    </source>
</evidence>
<organism evidence="2 3">
    <name type="scientific">Homarus americanus</name>
    <name type="common">American lobster</name>
    <dbReference type="NCBI Taxonomy" id="6706"/>
    <lineage>
        <taxon>Eukaryota</taxon>
        <taxon>Metazoa</taxon>
        <taxon>Ecdysozoa</taxon>
        <taxon>Arthropoda</taxon>
        <taxon>Crustacea</taxon>
        <taxon>Multicrustacea</taxon>
        <taxon>Malacostraca</taxon>
        <taxon>Eumalacostraca</taxon>
        <taxon>Eucarida</taxon>
        <taxon>Decapoda</taxon>
        <taxon>Pleocyemata</taxon>
        <taxon>Astacidea</taxon>
        <taxon>Nephropoidea</taxon>
        <taxon>Nephropidae</taxon>
        <taxon>Homarus</taxon>
    </lineage>
</organism>
<gene>
    <name evidence="2" type="ORF">Hamer_G022809</name>
</gene>
<dbReference type="EMBL" id="JAHLQT010033239">
    <property type="protein sequence ID" value="KAG7159374.1"/>
    <property type="molecule type" value="Genomic_DNA"/>
</dbReference>
<name>A0A8J5JQP1_HOMAM</name>
<protein>
    <submittedName>
        <fullName evidence="2">Uncharacterized protein</fullName>
    </submittedName>
</protein>
<evidence type="ECO:0000313" key="3">
    <source>
        <dbReference type="Proteomes" id="UP000747542"/>
    </source>
</evidence>
<evidence type="ECO:0000256" key="1">
    <source>
        <dbReference type="SAM" id="MobiDB-lite"/>
    </source>
</evidence>
<feature type="region of interest" description="Disordered" evidence="1">
    <location>
        <begin position="45"/>
        <end position="67"/>
    </location>
</feature>
<proteinExistence type="predicted"/>
<dbReference type="AlphaFoldDB" id="A0A8J5JQP1"/>
<accession>A0A8J5JQP1</accession>
<reference evidence="2" key="1">
    <citation type="journal article" date="2021" name="Sci. Adv.">
        <title>The American lobster genome reveals insights on longevity, neural, and immune adaptations.</title>
        <authorList>
            <person name="Polinski J.M."/>
            <person name="Zimin A.V."/>
            <person name="Clark K.F."/>
            <person name="Kohn A.B."/>
            <person name="Sadowski N."/>
            <person name="Timp W."/>
            <person name="Ptitsyn A."/>
            <person name="Khanna P."/>
            <person name="Romanova D.Y."/>
            <person name="Williams P."/>
            <person name="Greenwood S.J."/>
            <person name="Moroz L.L."/>
            <person name="Walt D.R."/>
            <person name="Bodnar A.G."/>
        </authorList>
    </citation>
    <scope>NUCLEOTIDE SEQUENCE</scope>
    <source>
        <strain evidence="2">GMGI-L3</strain>
    </source>
</reference>
<dbReference type="Proteomes" id="UP000747542">
    <property type="component" value="Unassembled WGS sequence"/>
</dbReference>
<feature type="compositionally biased region" description="Basic and acidic residues" evidence="1">
    <location>
        <begin position="56"/>
        <end position="67"/>
    </location>
</feature>